<proteinExistence type="evidence at transcript level"/>
<organism evidence="2">
    <name type="scientific">Picea sitchensis</name>
    <name type="common">Sitka spruce</name>
    <name type="synonym">Pinus sitchensis</name>
    <dbReference type="NCBI Taxonomy" id="3332"/>
    <lineage>
        <taxon>Eukaryota</taxon>
        <taxon>Viridiplantae</taxon>
        <taxon>Streptophyta</taxon>
        <taxon>Embryophyta</taxon>
        <taxon>Tracheophyta</taxon>
        <taxon>Spermatophyta</taxon>
        <taxon>Pinopsida</taxon>
        <taxon>Pinidae</taxon>
        <taxon>Conifers I</taxon>
        <taxon>Pinales</taxon>
        <taxon>Pinaceae</taxon>
        <taxon>Picea</taxon>
    </lineage>
</organism>
<dbReference type="EMBL" id="EF084708">
    <property type="protein sequence ID" value="ABK24019.1"/>
    <property type="molecule type" value="mRNA"/>
</dbReference>
<evidence type="ECO:0000313" key="2">
    <source>
        <dbReference type="EMBL" id="ABK24019.1"/>
    </source>
</evidence>
<reference evidence="2" key="1">
    <citation type="journal article" date="2008" name="BMC Genomics">
        <title>A conifer genomics resource of 200,000 spruce (Picea spp.) ESTs and 6,464 high-quality, sequence-finished full-length cDNAs for Sitka spruce (Picea sitchensis).</title>
        <authorList>
            <person name="Ralph S.G."/>
            <person name="Chun H.J."/>
            <person name="Kolosova N."/>
            <person name="Cooper D."/>
            <person name="Oddy C."/>
            <person name="Ritland C.E."/>
            <person name="Kirkpatrick R."/>
            <person name="Moore R."/>
            <person name="Barber S."/>
            <person name="Holt R.A."/>
            <person name="Jones S.J."/>
            <person name="Marra M.A."/>
            <person name="Douglas C.J."/>
            <person name="Ritland K."/>
            <person name="Bohlmann J."/>
        </authorList>
    </citation>
    <scope>NUCLEOTIDE SEQUENCE</scope>
    <source>
        <tissue evidence="2">Green portion of the leader tissue</tissue>
    </source>
</reference>
<feature type="compositionally biased region" description="Polar residues" evidence="1">
    <location>
        <begin position="36"/>
        <end position="60"/>
    </location>
</feature>
<evidence type="ECO:0000256" key="1">
    <source>
        <dbReference type="SAM" id="MobiDB-lite"/>
    </source>
</evidence>
<accession>A9NTQ8</accession>
<sequence>MDNTNKNAPKIGNQSPPASYNPWNLLFRPRNRTESETSMNSNPQNYQTGSQCGDLQRQNSKSNEEYLWMMWRS</sequence>
<dbReference type="AlphaFoldDB" id="A9NTQ8"/>
<feature type="compositionally biased region" description="Polar residues" evidence="1">
    <location>
        <begin position="1"/>
        <end position="22"/>
    </location>
</feature>
<name>A9NTQ8_PICSI</name>
<protein>
    <submittedName>
        <fullName evidence="2">Uncharacterized protein</fullName>
    </submittedName>
</protein>
<feature type="region of interest" description="Disordered" evidence="1">
    <location>
        <begin position="1"/>
        <end position="60"/>
    </location>
</feature>